<evidence type="ECO:0000313" key="1">
    <source>
        <dbReference type="EMBL" id="KAJ5069476.1"/>
    </source>
</evidence>
<dbReference type="Proteomes" id="UP001149090">
    <property type="component" value="Unassembled WGS sequence"/>
</dbReference>
<reference evidence="1" key="1">
    <citation type="submission" date="2022-10" db="EMBL/GenBank/DDBJ databases">
        <title>Novel sulphate-reducing endosymbionts in the free-living metamonad Anaeramoeba.</title>
        <authorList>
            <person name="Jerlstrom-Hultqvist J."/>
            <person name="Cepicka I."/>
            <person name="Gallot-Lavallee L."/>
            <person name="Salas-Leiva D."/>
            <person name="Curtis B.A."/>
            <person name="Zahonova K."/>
            <person name="Pipaliya S."/>
            <person name="Dacks J."/>
            <person name="Roger A.J."/>
        </authorList>
    </citation>
    <scope>NUCLEOTIDE SEQUENCE</scope>
    <source>
        <strain evidence="1">BMAN</strain>
    </source>
</reference>
<organism evidence="1 2">
    <name type="scientific">Anaeramoeba ignava</name>
    <name type="common">Anaerobic marine amoeba</name>
    <dbReference type="NCBI Taxonomy" id="1746090"/>
    <lineage>
        <taxon>Eukaryota</taxon>
        <taxon>Metamonada</taxon>
        <taxon>Anaeramoebidae</taxon>
        <taxon>Anaeramoeba</taxon>
    </lineage>
</organism>
<name>A0A9Q0R7G8_ANAIG</name>
<evidence type="ECO:0000313" key="2">
    <source>
        <dbReference type="Proteomes" id="UP001149090"/>
    </source>
</evidence>
<dbReference type="EMBL" id="JAPDFW010000103">
    <property type="protein sequence ID" value="KAJ5069476.1"/>
    <property type="molecule type" value="Genomic_DNA"/>
</dbReference>
<protein>
    <submittedName>
        <fullName evidence="1">Uncharacterized protein</fullName>
    </submittedName>
</protein>
<gene>
    <name evidence="1" type="ORF">M0811_02046</name>
</gene>
<comment type="caution">
    <text evidence="1">The sequence shown here is derived from an EMBL/GenBank/DDBJ whole genome shotgun (WGS) entry which is preliminary data.</text>
</comment>
<sequence>MERRTHTNNQMLKQVAVEINAWKFSAISLFFSHFRMLKIAKDKESSIGTAVDVLINILKPKEQRIASLLKVQRDTAFDGYYSGEVKTPQEDHLNKLFRRNSPKSMKSFLFTNDSLED</sequence>
<accession>A0A9Q0R7G8</accession>
<dbReference type="AlphaFoldDB" id="A0A9Q0R7G8"/>
<proteinExistence type="predicted"/>
<keyword evidence="2" id="KW-1185">Reference proteome</keyword>